<protein>
    <submittedName>
        <fullName evidence="1">Uncharacterized protein</fullName>
    </submittedName>
</protein>
<name>A0A1V4KVL1_PATFA</name>
<evidence type="ECO:0000313" key="2">
    <source>
        <dbReference type="Proteomes" id="UP000190648"/>
    </source>
</evidence>
<dbReference type="AlphaFoldDB" id="A0A1V4KVL1"/>
<dbReference type="EMBL" id="LSYS01001531">
    <property type="protein sequence ID" value="OPJ88395.1"/>
    <property type="molecule type" value="Genomic_DNA"/>
</dbReference>
<evidence type="ECO:0000313" key="1">
    <source>
        <dbReference type="EMBL" id="OPJ88395.1"/>
    </source>
</evidence>
<sequence length="87" mass="9994">MGEGFLMKGGLEGKRHCNELIKIDARRDVSGAWVKESLKADSKETKFLQLQKVEGYKRYKQVILPQLNKSLFICRAELIPPAWKLMS</sequence>
<accession>A0A1V4KVL1</accession>
<proteinExistence type="predicted"/>
<dbReference type="Proteomes" id="UP000190648">
    <property type="component" value="Unassembled WGS sequence"/>
</dbReference>
<reference evidence="1 2" key="1">
    <citation type="submission" date="2016-02" db="EMBL/GenBank/DDBJ databases">
        <title>Band-tailed pigeon sequencing and assembly.</title>
        <authorList>
            <person name="Soares A.E."/>
            <person name="Novak B.J."/>
            <person name="Rice E.S."/>
            <person name="O'Connell B."/>
            <person name="Chang D."/>
            <person name="Weber S."/>
            <person name="Shapiro B."/>
        </authorList>
    </citation>
    <scope>NUCLEOTIDE SEQUENCE [LARGE SCALE GENOMIC DNA]</scope>
    <source>
        <strain evidence="1">BTP2013</strain>
        <tissue evidence="1">Blood</tissue>
    </source>
</reference>
<keyword evidence="2" id="KW-1185">Reference proteome</keyword>
<gene>
    <name evidence="1" type="ORF">AV530_017731</name>
</gene>
<organism evidence="1 2">
    <name type="scientific">Patagioenas fasciata monilis</name>
    <dbReference type="NCBI Taxonomy" id="372326"/>
    <lineage>
        <taxon>Eukaryota</taxon>
        <taxon>Metazoa</taxon>
        <taxon>Chordata</taxon>
        <taxon>Craniata</taxon>
        <taxon>Vertebrata</taxon>
        <taxon>Euteleostomi</taxon>
        <taxon>Archelosauria</taxon>
        <taxon>Archosauria</taxon>
        <taxon>Dinosauria</taxon>
        <taxon>Saurischia</taxon>
        <taxon>Theropoda</taxon>
        <taxon>Coelurosauria</taxon>
        <taxon>Aves</taxon>
        <taxon>Neognathae</taxon>
        <taxon>Neoaves</taxon>
        <taxon>Columbimorphae</taxon>
        <taxon>Columbiformes</taxon>
        <taxon>Columbidae</taxon>
        <taxon>Patagioenas</taxon>
    </lineage>
</organism>
<comment type="caution">
    <text evidence="1">The sequence shown here is derived from an EMBL/GenBank/DDBJ whole genome shotgun (WGS) entry which is preliminary data.</text>
</comment>